<dbReference type="InterPro" id="IPR041376">
    <property type="entry name" value="Hfx_Cass5"/>
</dbReference>
<evidence type="ECO:0000313" key="3">
    <source>
        <dbReference type="Proteomes" id="UP001247620"/>
    </source>
</evidence>
<comment type="caution">
    <text evidence="2">The sequence shown here is derived from an EMBL/GenBank/DDBJ whole genome shotgun (WGS) entry which is preliminary data.</text>
</comment>
<gene>
    <name evidence="2" type="ORF">J2W55_001929</name>
</gene>
<evidence type="ECO:0000259" key="1">
    <source>
        <dbReference type="Pfam" id="PF18287"/>
    </source>
</evidence>
<organism evidence="2 3">
    <name type="scientific">Mucilaginibacter pocheonensis</name>
    <dbReference type="NCBI Taxonomy" id="398050"/>
    <lineage>
        <taxon>Bacteria</taxon>
        <taxon>Pseudomonadati</taxon>
        <taxon>Bacteroidota</taxon>
        <taxon>Sphingobacteriia</taxon>
        <taxon>Sphingobacteriales</taxon>
        <taxon>Sphingobacteriaceae</taxon>
        <taxon>Mucilaginibacter</taxon>
    </lineage>
</organism>
<evidence type="ECO:0000313" key="2">
    <source>
        <dbReference type="EMBL" id="MDR6942087.1"/>
    </source>
</evidence>
<dbReference type="EMBL" id="JAVDUU010000002">
    <property type="protein sequence ID" value="MDR6942087.1"/>
    <property type="molecule type" value="Genomic_DNA"/>
</dbReference>
<keyword evidence="3" id="KW-1185">Reference proteome</keyword>
<feature type="domain" description="Integron Cassette Protein Hfx-Cass5" evidence="1">
    <location>
        <begin position="4"/>
        <end position="77"/>
    </location>
</feature>
<protein>
    <recommendedName>
        <fullName evidence="1">Integron Cassette Protein Hfx-Cass5 domain-containing protein</fullName>
    </recommendedName>
</protein>
<name>A0ABU1T9L0_9SPHI</name>
<accession>A0ABU1T9L0</accession>
<reference evidence="2 3" key="1">
    <citation type="submission" date="2023-07" db="EMBL/GenBank/DDBJ databases">
        <title>Sorghum-associated microbial communities from plants grown in Nebraska, USA.</title>
        <authorList>
            <person name="Schachtman D."/>
        </authorList>
    </citation>
    <scope>NUCLEOTIDE SEQUENCE [LARGE SCALE GENOMIC DNA]</scope>
    <source>
        <strain evidence="2 3">3262</strain>
    </source>
</reference>
<dbReference type="RefSeq" id="WP_310094804.1">
    <property type="nucleotide sequence ID" value="NZ_JAVDUU010000002.1"/>
</dbReference>
<dbReference type="Gene3D" id="1.20.5.1210">
    <property type="entry name" value="Integron cassette protein helical domain"/>
    <property type="match status" value="1"/>
</dbReference>
<sequence>MTTDNIIEVGINTDGQLYLKPYKEKFPLIWRSASEVHWNDKEHHLYSPKPREWSYLDWYKHIVTIVKDEYGCELVITGHTSWSDIPDDLKGDICLFNSGFDRPL</sequence>
<proteinExistence type="predicted"/>
<dbReference type="Pfam" id="PF18287">
    <property type="entry name" value="Hfx_Cass5"/>
    <property type="match status" value="1"/>
</dbReference>
<dbReference type="Gene3D" id="2.20.20.40">
    <property type="entry name" value="Integron cassette protein"/>
    <property type="match status" value="1"/>
</dbReference>
<dbReference type="Proteomes" id="UP001247620">
    <property type="component" value="Unassembled WGS sequence"/>
</dbReference>